<dbReference type="NCBIfam" id="TIGR00756">
    <property type="entry name" value="PPR"/>
    <property type="match status" value="8"/>
</dbReference>
<feature type="coiled-coil region" evidence="5">
    <location>
        <begin position="852"/>
        <end position="1176"/>
    </location>
</feature>
<keyword evidence="3" id="KW-0677">Repeat</keyword>
<dbReference type="FunFam" id="1.25.40.10:FF:000842">
    <property type="entry name" value="Pentatricopeptide repeat-containing protein mitochondrial"/>
    <property type="match status" value="1"/>
</dbReference>
<dbReference type="FunFam" id="1.25.40.10:FF:000333">
    <property type="entry name" value="Pentatricopeptide repeat-containing protein"/>
    <property type="match status" value="1"/>
</dbReference>
<dbReference type="PANTHER" id="PTHR47926">
    <property type="entry name" value="PENTATRICOPEPTIDE REPEAT-CONTAINING PROTEIN"/>
    <property type="match status" value="1"/>
</dbReference>
<evidence type="ECO:0000256" key="6">
    <source>
        <dbReference type="SAM" id="MobiDB-lite"/>
    </source>
</evidence>
<reference evidence="7 8" key="1">
    <citation type="submission" date="2019-09" db="EMBL/GenBank/DDBJ databases">
        <title>A chromosome-level genome assembly of the Chinese tupelo Nyssa sinensis.</title>
        <authorList>
            <person name="Yang X."/>
            <person name="Kang M."/>
            <person name="Yang Y."/>
            <person name="Xiong H."/>
            <person name="Wang M."/>
            <person name="Zhang Z."/>
            <person name="Wang Z."/>
            <person name="Wu H."/>
            <person name="Ma T."/>
            <person name="Liu J."/>
            <person name="Xi Z."/>
        </authorList>
    </citation>
    <scope>NUCLEOTIDE SEQUENCE [LARGE SCALE GENOMIC DNA]</scope>
    <source>
        <strain evidence="7">J267</strain>
        <tissue evidence="7">Leaf</tissue>
    </source>
</reference>
<dbReference type="Pfam" id="PF13041">
    <property type="entry name" value="PPR_2"/>
    <property type="match status" value="2"/>
</dbReference>
<dbReference type="GO" id="GO:0009451">
    <property type="term" value="P:RNA modification"/>
    <property type="evidence" value="ECO:0007669"/>
    <property type="project" value="InterPro"/>
</dbReference>
<dbReference type="GO" id="GO:0048731">
    <property type="term" value="P:system development"/>
    <property type="evidence" value="ECO:0007669"/>
    <property type="project" value="UniProtKB-ARBA"/>
</dbReference>
<feature type="compositionally biased region" description="Basic and acidic residues" evidence="6">
    <location>
        <begin position="1298"/>
        <end position="1310"/>
    </location>
</feature>
<comment type="similarity">
    <text evidence="1">Belongs to the WEB family.</text>
</comment>
<dbReference type="InterPro" id="IPR046848">
    <property type="entry name" value="E_motif"/>
</dbReference>
<dbReference type="Pfam" id="PF20431">
    <property type="entry name" value="E_motif"/>
    <property type="match status" value="1"/>
</dbReference>
<proteinExistence type="inferred from homology"/>
<evidence type="ECO:0008006" key="9">
    <source>
        <dbReference type="Google" id="ProtNLM"/>
    </source>
</evidence>
<dbReference type="EMBL" id="CM018043">
    <property type="protein sequence ID" value="KAA8530815.1"/>
    <property type="molecule type" value="Genomic_DNA"/>
</dbReference>
<dbReference type="Pfam" id="PF05701">
    <property type="entry name" value="WEMBL"/>
    <property type="match status" value="1"/>
</dbReference>
<dbReference type="InterPro" id="IPR046960">
    <property type="entry name" value="PPR_At4g14850-like_plant"/>
</dbReference>
<dbReference type="InterPro" id="IPR011990">
    <property type="entry name" value="TPR-like_helical_dom_sf"/>
</dbReference>
<dbReference type="GO" id="GO:0003723">
    <property type="term" value="F:RNA binding"/>
    <property type="evidence" value="ECO:0007669"/>
    <property type="project" value="InterPro"/>
</dbReference>
<evidence type="ECO:0000256" key="5">
    <source>
        <dbReference type="SAM" id="Coils"/>
    </source>
</evidence>
<evidence type="ECO:0000256" key="1">
    <source>
        <dbReference type="ARBA" id="ARBA00005485"/>
    </source>
</evidence>
<evidence type="ECO:0000313" key="7">
    <source>
        <dbReference type="EMBL" id="KAA8530815.1"/>
    </source>
</evidence>
<feature type="compositionally biased region" description="Polar residues" evidence="6">
    <location>
        <begin position="47"/>
        <end position="61"/>
    </location>
</feature>
<evidence type="ECO:0000256" key="3">
    <source>
        <dbReference type="ARBA" id="ARBA00022737"/>
    </source>
</evidence>
<keyword evidence="8" id="KW-1185">Reference proteome</keyword>
<name>A0A5J5AIC6_9ASTE</name>
<feature type="region of interest" description="Disordered" evidence="6">
    <location>
        <begin position="1262"/>
        <end position="1313"/>
    </location>
</feature>
<feature type="repeat" description="PPR" evidence="4">
    <location>
        <begin position="273"/>
        <end position="307"/>
    </location>
</feature>
<feature type="repeat" description="PPR" evidence="4">
    <location>
        <begin position="211"/>
        <end position="245"/>
    </location>
</feature>
<comment type="similarity">
    <text evidence="2">Belongs to the PPR family. PCMP-H subfamily.</text>
</comment>
<dbReference type="Gene3D" id="1.25.40.10">
    <property type="entry name" value="Tetratricopeptide repeat domain"/>
    <property type="match status" value="5"/>
</dbReference>
<keyword evidence="5" id="KW-0175">Coiled coil</keyword>
<dbReference type="PROSITE" id="PS51375">
    <property type="entry name" value="PPR"/>
    <property type="match status" value="5"/>
</dbReference>
<sequence length="1338" mass="152150">MGHTKSRYYDLIGYPGWWDPAKAPTKRHSTRSSTASAAIVQAERPISNPTTLHISSGSPKHQLSPLDGSTSHHESSSVTKSTVSNEPPLRILPNRTTRGVPRVSYEPVLNSTFKYPLNNYVSYHRIGALSRAGNIGDARQLFDKMLKRDVVSWNAIVTGYWQNGHLEEAKRLFQSMTGRNVVSWNSMIAGCVENDKIDEAFQYFRMMPQRNTASWNAMISGFVRYRRIEEASRLFEEMPRRNVISYTAMIDGYTMNGEIERARALFDCMPCKNAVSWTVMISGYVENGRFEEARELFDLMPDKNVVAMTAMITGYCKEGKMENARILFEDIQCKDHVSFNAMISGYAQNGSGEEALRLHVEMLRRGMQPDNSTLVSVLTACSSLASLKEGRQTHILILKNGFDSHVSVCNALIAMYSKCGGIMESELAFGHIDTPDLVSWNTIIAASAQHGLYEKAVGFFNQMGYNGFEPDGITFLSLLSACGHTRMVDESMYWFDSMIRNYRIIPRCEHYACLVDILSRAGQIEKAYKLIQEMPFEADLGVWGALLAGCQVCLNVELGQLAAEKIMELDPKNSGAYVMLSNIYAAAGMWREVTRVRGLMKEQGVKKQPAYSWTEIGDKVHYFLGGDISHPDIEAIRSELKHINLQMKAMDEIAEIIAEIDKPKSHRIQHVASQIKIWAFRNMRLFFPGQSLLQIDTNPVKTLDQKPLKVSNLSENRIVRDSKMQQHMGEFEGELERTRERLGAAVEERDRVFDELREMKLVAQEANLRPSEALSSRKMGEIVTELNTAREPLSNSKQELKIKERNIEYLNLELGKAKQFELNLAERDALLYRLKEELSNVKASETRAIGLLSESKKRIQELEAEIERGKLSDTKMYDTVVSQTKQLEHTNIELQESKLEIASLREKMEKLEISSGQSGTHVNGSYNYENVDTMKEAFENLKSELQLAEENLAHTQDGEKAASSKVKSLLEEMNLLKNELKLAIEAEEKSKKAMDDLALALKEVATEANQTKEKLSSTKVELEYVKGESEQLKVMVRSTEDTYQKLLHEAKKETERYKNTVERLRLEAEESLLAWNDKEMGFVSCIRSAEEQRTLAQQENIRLLESLKVTESMTMTSREENHKLRDILKQALNEANVAKEAAGIARAENSQLKDCLSGKDKALDFLNRENERLRINEAASHEIIMELKRFLSPALIKELKTEDKEGVMLKLNQMIEEHEEAKKMNKAFSFDLHEILNEQEDEDEEILNEDPEKAEALKGSIFDNVDSPKSEPRTPKIALHHRRMSSFTDDGETTNSEDLDHLDDAENDRNSHRKRRALLQRFGDLLSRSFHKREPSIG</sequence>
<evidence type="ECO:0000256" key="4">
    <source>
        <dbReference type="PROSITE-ProRule" id="PRU00708"/>
    </source>
</evidence>
<protein>
    <recommendedName>
        <fullName evidence="9">Pentatricopeptide repeat-containing protein</fullName>
    </recommendedName>
</protein>
<evidence type="ECO:0000313" key="8">
    <source>
        <dbReference type="Proteomes" id="UP000325577"/>
    </source>
</evidence>
<dbReference type="Proteomes" id="UP000325577">
    <property type="component" value="Linkage Group LG2"/>
</dbReference>
<dbReference type="PANTHER" id="PTHR47926:SF436">
    <property type="entry name" value="PENTATRICOPEPTIDE REPEAT-CONTAINING PROTEIN ELI1, CHLOROPLASTIC-LIKE ISOFORM X2"/>
    <property type="match status" value="1"/>
</dbReference>
<dbReference type="FunFam" id="1.25.40.10:FF:000125">
    <property type="entry name" value="Pentatricopeptide repeat-containing protein"/>
    <property type="match status" value="1"/>
</dbReference>
<dbReference type="SUPFAM" id="SSF48452">
    <property type="entry name" value="TPR-like"/>
    <property type="match status" value="1"/>
</dbReference>
<feature type="compositionally biased region" description="Polar residues" evidence="6">
    <location>
        <begin position="76"/>
        <end position="85"/>
    </location>
</feature>
<dbReference type="Pfam" id="PF01535">
    <property type="entry name" value="PPR"/>
    <property type="match status" value="8"/>
</dbReference>
<feature type="repeat" description="PPR" evidence="4">
    <location>
        <begin position="335"/>
        <end position="369"/>
    </location>
</feature>
<gene>
    <name evidence="7" type="ORF">F0562_005561</name>
</gene>
<evidence type="ECO:0000256" key="2">
    <source>
        <dbReference type="ARBA" id="ARBA00006643"/>
    </source>
</evidence>
<accession>A0A5J5AIC6</accession>
<feature type="region of interest" description="Disordered" evidence="6">
    <location>
        <begin position="22"/>
        <end position="96"/>
    </location>
</feature>
<dbReference type="OrthoDB" id="185373at2759"/>
<dbReference type="InterPro" id="IPR008545">
    <property type="entry name" value="Web"/>
</dbReference>
<organism evidence="7 8">
    <name type="scientific">Nyssa sinensis</name>
    <dbReference type="NCBI Taxonomy" id="561372"/>
    <lineage>
        <taxon>Eukaryota</taxon>
        <taxon>Viridiplantae</taxon>
        <taxon>Streptophyta</taxon>
        <taxon>Embryophyta</taxon>
        <taxon>Tracheophyta</taxon>
        <taxon>Spermatophyta</taxon>
        <taxon>Magnoliopsida</taxon>
        <taxon>eudicotyledons</taxon>
        <taxon>Gunneridae</taxon>
        <taxon>Pentapetalae</taxon>
        <taxon>asterids</taxon>
        <taxon>Cornales</taxon>
        <taxon>Nyssaceae</taxon>
        <taxon>Nyssa</taxon>
    </lineage>
</organism>
<feature type="repeat" description="PPR" evidence="4">
    <location>
        <begin position="436"/>
        <end position="470"/>
    </location>
</feature>
<dbReference type="InterPro" id="IPR002885">
    <property type="entry name" value="PPR_rpt"/>
</dbReference>
<feature type="repeat" description="PPR" evidence="4">
    <location>
        <begin position="149"/>
        <end position="183"/>
    </location>
</feature>